<name>A0A4R6RV35_9MICO</name>
<dbReference type="PRINTS" id="PR00038">
    <property type="entry name" value="HTHLUXR"/>
</dbReference>
<evidence type="ECO:0000256" key="3">
    <source>
        <dbReference type="ARBA" id="ARBA00023163"/>
    </source>
</evidence>
<sequence>MGVRNSPVLRELEDAVSEFELACAQESIDPALRYFDLYALEIWFGCVPNRLRGLLGGLMARGAPENSIVGAVHAFLLGDPMPTTLQATRLDDEVLPEAEPFVRMYEYRLRGDTAMAARVGAELMSKRVQMHPVIDRRGGWNLFLSVQLGTTAMLAGDMPQALLHFAEAQIHPPAPVLRFLLREAYAKSALLEACDGDPELARDYAAHAAAISRTRSWTEPGVDAILTVVEALLDPDLEAADRLIATVQPGQIGEMWPFYAIARSRLLAERGAYADAERLLALLDGMALPRTRGIGYPGSIVALLRASLLLGMDNARGAEQHIVTADPELHRTQLMLALLHLNVGQPRRALQRVLDMPESGRELRQIALWRHGVLAAAHLRLEQRDECHEVLQRAMALPGRFTARDAAEFDDSVREFAVSVIPTWPEGFVVSGPFARATAVTGKHLTEREIEVLALLASGRSREEIAATQFISLNTLKTQLRSVYRKLGVSQRSAAVLEAQRRGLV</sequence>
<dbReference type="InterPro" id="IPR036388">
    <property type="entry name" value="WH-like_DNA-bd_sf"/>
</dbReference>
<dbReference type="GO" id="GO:0006355">
    <property type="term" value="P:regulation of DNA-templated transcription"/>
    <property type="evidence" value="ECO:0007669"/>
    <property type="project" value="InterPro"/>
</dbReference>
<evidence type="ECO:0000256" key="2">
    <source>
        <dbReference type="ARBA" id="ARBA00023125"/>
    </source>
</evidence>
<organism evidence="5 6">
    <name type="scientific">Leucobacter luti</name>
    <dbReference type="NCBI Taxonomy" id="340320"/>
    <lineage>
        <taxon>Bacteria</taxon>
        <taxon>Bacillati</taxon>
        <taxon>Actinomycetota</taxon>
        <taxon>Actinomycetes</taxon>
        <taxon>Micrococcales</taxon>
        <taxon>Microbacteriaceae</taxon>
        <taxon>Leucobacter</taxon>
    </lineage>
</organism>
<dbReference type="PANTHER" id="PTHR44688">
    <property type="entry name" value="DNA-BINDING TRANSCRIPTIONAL ACTIVATOR DEVR_DOSR"/>
    <property type="match status" value="1"/>
</dbReference>
<dbReference type="InterPro" id="IPR000792">
    <property type="entry name" value="Tscrpt_reg_LuxR_C"/>
</dbReference>
<dbReference type="InterPro" id="IPR011990">
    <property type="entry name" value="TPR-like_helical_dom_sf"/>
</dbReference>
<dbReference type="EMBL" id="SNYA01000006">
    <property type="protein sequence ID" value="TDP90831.1"/>
    <property type="molecule type" value="Genomic_DNA"/>
</dbReference>
<keyword evidence="2" id="KW-0238">DNA-binding</keyword>
<reference evidence="5 6" key="1">
    <citation type="submission" date="2019-03" db="EMBL/GenBank/DDBJ databases">
        <title>Genomic analyses of the natural microbiome of Caenorhabditis elegans.</title>
        <authorList>
            <person name="Samuel B."/>
        </authorList>
    </citation>
    <scope>NUCLEOTIDE SEQUENCE [LARGE SCALE GENOMIC DNA]</scope>
    <source>
        <strain evidence="5 6">JUb18</strain>
    </source>
</reference>
<keyword evidence="3" id="KW-0804">Transcription</keyword>
<dbReference type="Gene3D" id="1.25.40.10">
    <property type="entry name" value="Tetratricopeptide repeat domain"/>
    <property type="match status" value="1"/>
</dbReference>
<dbReference type="PROSITE" id="PS50043">
    <property type="entry name" value="HTH_LUXR_2"/>
    <property type="match status" value="1"/>
</dbReference>
<dbReference type="PANTHER" id="PTHR44688:SF16">
    <property type="entry name" value="DNA-BINDING TRANSCRIPTIONAL ACTIVATOR DEVR_DOSR"/>
    <property type="match status" value="1"/>
</dbReference>
<evidence type="ECO:0000313" key="5">
    <source>
        <dbReference type="EMBL" id="TDP90831.1"/>
    </source>
</evidence>
<accession>A0A4R6RV35</accession>
<dbReference type="SMART" id="SM00421">
    <property type="entry name" value="HTH_LUXR"/>
    <property type="match status" value="1"/>
</dbReference>
<dbReference type="Pfam" id="PF00196">
    <property type="entry name" value="GerE"/>
    <property type="match status" value="1"/>
</dbReference>
<evidence type="ECO:0000256" key="1">
    <source>
        <dbReference type="ARBA" id="ARBA00023015"/>
    </source>
</evidence>
<dbReference type="AlphaFoldDB" id="A0A4R6RV35"/>
<keyword evidence="1" id="KW-0805">Transcription regulation</keyword>
<evidence type="ECO:0000313" key="6">
    <source>
        <dbReference type="Proteomes" id="UP000295601"/>
    </source>
</evidence>
<dbReference type="GO" id="GO:0003677">
    <property type="term" value="F:DNA binding"/>
    <property type="evidence" value="ECO:0007669"/>
    <property type="project" value="UniProtKB-KW"/>
</dbReference>
<dbReference type="SUPFAM" id="SSF46894">
    <property type="entry name" value="C-terminal effector domain of the bipartite response regulators"/>
    <property type="match status" value="1"/>
</dbReference>
<dbReference type="InterPro" id="IPR016032">
    <property type="entry name" value="Sig_transdc_resp-reg_C-effctor"/>
</dbReference>
<evidence type="ECO:0000259" key="4">
    <source>
        <dbReference type="PROSITE" id="PS50043"/>
    </source>
</evidence>
<feature type="domain" description="HTH luxR-type" evidence="4">
    <location>
        <begin position="438"/>
        <end position="503"/>
    </location>
</feature>
<gene>
    <name evidence="5" type="ORF">EDF62_2484</name>
</gene>
<dbReference type="Gene3D" id="1.10.10.10">
    <property type="entry name" value="Winged helix-like DNA-binding domain superfamily/Winged helix DNA-binding domain"/>
    <property type="match status" value="1"/>
</dbReference>
<comment type="caution">
    <text evidence="5">The sequence shown here is derived from an EMBL/GenBank/DDBJ whole genome shotgun (WGS) entry which is preliminary data.</text>
</comment>
<protein>
    <submittedName>
        <fullName evidence="5">Regulatory LuxR family protein</fullName>
    </submittedName>
</protein>
<proteinExistence type="predicted"/>
<dbReference type="Proteomes" id="UP000295601">
    <property type="component" value="Unassembled WGS sequence"/>
</dbReference>
<keyword evidence="6" id="KW-1185">Reference proteome</keyword>
<dbReference type="CDD" id="cd06170">
    <property type="entry name" value="LuxR_C_like"/>
    <property type="match status" value="1"/>
</dbReference>